<dbReference type="EMBL" id="JABBJJ010000184">
    <property type="protein sequence ID" value="NMO19450.1"/>
    <property type="molecule type" value="Genomic_DNA"/>
</dbReference>
<dbReference type="RefSeq" id="WP_169348701.1">
    <property type="nucleotide sequence ID" value="NZ_JABBJJ010000184.1"/>
</dbReference>
<feature type="compositionally biased region" description="Polar residues" evidence="1">
    <location>
        <begin position="60"/>
        <end position="75"/>
    </location>
</feature>
<dbReference type="AlphaFoldDB" id="A0A848LP61"/>
<keyword evidence="2" id="KW-0732">Signal</keyword>
<feature type="region of interest" description="Disordered" evidence="1">
    <location>
        <begin position="41"/>
        <end position="88"/>
    </location>
</feature>
<proteinExistence type="predicted"/>
<feature type="signal peptide" evidence="2">
    <location>
        <begin position="1"/>
        <end position="19"/>
    </location>
</feature>
<protein>
    <recommendedName>
        <fullName evidence="5">Lipoprotein</fullName>
    </recommendedName>
</protein>
<evidence type="ECO:0000313" key="3">
    <source>
        <dbReference type="EMBL" id="NMO19450.1"/>
    </source>
</evidence>
<comment type="caution">
    <text evidence="3">The sequence shown here is derived from an EMBL/GenBank/DDBJ whole genome shotgun (WGS) entry which is preliminary data.</text>
</comment>
<gene>
    <name evidence="3" type="ORF">HG543_31940</name>
</gene>
<accession>A0A848LP61</accession>
<reference evidence="3 4" key="1">
    <citation type="submission" date="2020-04" db="EMBL/GenBank/DDBJ databases">
        <title>Draft genome of Pyxidicoccus fallax type strain.</title>
        <authorList>
            <person name="Whitworth D.E."/>
        </authorList>
    </citation>
    <scope>NUCLEOTIDE SEQUENCE [LARGE SCALE GENOMIC DNA]</scope>
    <source>
        <strain evidence="3 4">DSM 14698</strain>
    </source>
</reference>
<name>A0A848LP61_9BACT</name>
<feature type="chain" id="PRO_5032929892" description="Lipoprotein" evidence="2">
    <location>
        <begin position="20"/>
        <end position="390"/>
    </location>
</feature>
<evidence type="ECO:0000256" key="1">
    <source>
        <dbReference type="SAM" id="MobiDB-lite"/>
    </source>
</evidence>
<organism evidence="3 4">
    <name type="scientific">Pyxidicoccus fallax</name>
    <dbReference type="NCBI Taxonomy" id="394095"/>
    <lineage>
        <taxon>Bacteria</taxon>
        <taxon>Pseudomonadati</taxon>
        <taxon>Myxococcota</taxon>
        <taxon>Myxococcia</taxon>
        <taxon>Myxococcales</taxon>
        <taxon>Cystobacterineae</taxon>
        <taxon>Myxococcaceae</taxon>
        <taxon>Pyxidicoccus</taxon>
    </lineage>
</organism>
<evidence type="ECO:0000256" key="2">
    <source>
        <dbReference type="SAM" id="SignalP"/>
    </source>
</evidence>
<evidence type="ECO:0008006" key="5">
    <source>
        <dbReference type="Google" id="ProtNLM"/>
    </source>
</evidence>
<keyword evidence="4" id="KW-1185">Reference proteome</keyword>
<evidence type="ECO:0000313" key="4">
    <source>
        <dbReference type="Proteomes" id="UP000518300"/>
    </source>
</evidence>
<dbReference type="PROSITE" id="PS51257">
    <property type="entry name" value="PROKAR_LIPOPROTEIN"/>
    <property type="match status" value="1"/>
</dbReference>
<sequence>MMKAIHASGLALGAAALLGACLNFDDSGGARDSFCDERPDVCGETPTTPGRPPVVTPSTDAGTRTDAGTSTSSDGGTPPPQEGRFDPERIYFSGNLEGGAFFYAYAEVHEPKKVALYVPHGGGRVIRPTDGKLFYLSHDGKVYELVPDAFTQHPYYKTYEVPEEAWLNDIEVPVPKCDYSLYDRVDRIKVWPDTGKFFIGCSSGGYFNEDGSRAIPEGYLPLALGNKGLKLVTSYTAPGSHSLLDADNQVVPLSGETFPTSQYSLLTARATADGFIVAYHDAKAPNTHLAVEFKATGEVKRLGTYADYPPGLRANLNWGAALTPDGTLWRGGELDDPKGVLNTVIVRMPLAPEAASIVYRENDMPEESWEEDLANLFLRASTSGSLLTGP</sequence>
<dbReference type="Proteomes" id="UP000518300">
    <property type="component" value="Unassembled WGS sequence"/>
</dbReference>